<evidence type="ECO:0000256" key="2">
    <source>
        <dbReference type="ARBA" id="ARBA00007083"/>
    </source>
</evidence>
<proteinExistence type="inferred from homology"/>
<dbReference type="PANTHER" id="PTHR13463">
    <property type="entry name" value="PROTEIN C10"/>
    <property type="match status" value="1"/>
</dbReference>
<comment type="subcellular location">
    <subcellularLocation>
        <location evidence="1">Cytoplasm</location>
    </subcellularLocation>
</comment>
<accession>A0AAV6V9N4</accession>
<comment type="similarity">
    <text evidence="2">Belongs to the UPF0456 family.</text>
</comment>
<name>A0AAV6V9N4_9ARAC</name>
<comment type="caution">
    <text evidence="5">The sequence shown here is derived from an EMBL/GenBank/DDBJ whole genome shotgun (WGS) entry which is preliminary data.</text>
</comment>
<dbReference type="InterPro" id="IPR026317">
    <property type="entry name" value="P_C10"/>
</dbReference>
<evidence type="ECO:0000313" key="6">
    <source>
        <dbReference type="Proteomes" id="UP000827092"/>
    </source>
</evidence>
<dbReference type="AlphaFoldDB" id="A0AAV6V9N4"/>
<dbReference type="Proteomes" id="UP000827092">
    <property type="component" value="Unassembled WGS sequence"/>
</dbReference>
<evidence type="ECO:0000256" key="4">
    <source>
        <dbReference type="ARBA" id="ARBA00022490"/>
    </source>
</evidence>
<evidence type="ECO:0000256" key="1">
    <source>
        <dbReference type="ARBA" id="ARBA00004496"/>
    </source>
</evidence>
<dbReference type="PANTHER" id="PTHR13463:SF3">
    <property type="entry name" value="PROTEIN C10"/>
    <property type="match status" value="1"/>
</dbReference>
<gene>
    <name evidence="5" type="ORF">JTE90_022954</name>
</gene>
<reference evidence="5 6" key="1">
    <citation type="journal article" date="2022" name="Nat. Ecol. Evol.">
        <title>A masculinizing supergene underlies an exaggerated male reproductive morph in a spider.</title>
        <authorList>
            <person name="Hendrickx F."/>
            <person name="De Corte Z."/>
            <person name="Sonet G."/>
            <person name="Van Belleghem S.M."/>
            <person name="Kostlbacher S."/>
            <person name="Vangestel C."/>
        </authorList>
    </citation>
    <scope>NUCLEOTIDE SEQUENCE [LARGE SCALE GENOMIC DNA]</scope>
    <source>
        <strain evidence="5">W744_W776</strain>
    </source>
</reference>
<keyword evidence="4" id="KW-0963">Cytoplasm</keyword>
<organism evidence="5 6">
    <name type="scientific">Oedothorax gibbosus</name>
    <dbReference type="NCBI Taxonomy" id="931172"/>
    <lineage>
        <taxon>Eukaryota</taxon>
        <taxon>Metazoa</taxon>
        <taxon>Ecdysozoa</taxon>
        <taxon>Arthropoda</taxon>
        <taxon>Chelicerata</taxon>
        <taxon>Arachnida</taxon>
        <taxon>Araneae</taxon>
        <taxon>Araneomorphae</taxon>
        <taxon>Entelegynae</taxon>
        <taxon>Araneoidea</taxon>
        <taxon>Linyphiidae</taxon>
        <taxon>Erigoninae</taxon>
        <taxon>Oedothorax</taxon>
    </lineage>
</organism>
<dbReference type="Pfam" id="PF14974">
    <property type="entry name" value="P_C10"/>
    <property type="match status" value="1"/>
</dbReference>
<dbReference type="GO" id="GO:0009791">
    <property type="term" value="P:post-embryonic development"/>
    <property type="evidence" value="ECO:0007669"/>
    <property type="project" value="TreeGrafter"/>
</dbReference>
<evidence type="ECO:0000256" key="3">
    <source>
        <dbReference type="ARBA" id="ARBA00020502"/>
    </source>
</evidence>
<evidence type="ECO:0000313" key="5">
    <source>
        <dbReference type="EMBL" id="KAG8193324.1"/>
    </source>
</evidence>
<keyword evidence="6" id="KW-1185">Reference proteome</keyword>
<protein>
    <recommendedName>
        <fullName evidence="3">Protein C10</fullName>
    </recommendedName>
</protein>
<dbReference type="GO" id="GO:0005737">
    <property type="term" value="C:cytoplasm"/>
    <property type="evidence" value="ECO:0007669"/>
    <property type="project" value="UniProtKB-SubCell"/>
</dbReference>
<sequence length="108" mass="12191">MLSVENAKAALRDVIAALTSDPTSRLNEAKNNSGNDMLMHMQLVFPLATQIQQDIIQNYGFPPDREGLLQFTQIIKIMEKDNEEILQMNEHLKSLLIPPLVLPYSQSV</sequence>
<dbReference type="EMBL" id="JAFNEN010000124">
    <property type="protein sequence ID" value="KAG8193324.1"/>
    <property type="molecule type" value="Genomic_DNA"/>
</dbReference>